<feature type="region of interest" description="Disordered" evidence="1">
    <location>
        <begin position="1"/>
        <end position="418"/>
    </location>
</feature>
<feature type="compositionally biased region" description="Basic and acidic residues" evidence="1">
    <location>
        <begin position="183"/>
        <end position="199"/>
    </location>
</feature>
<proteinExistence type="predicted"/>
<dbReference type="OrthoDB" id="3062339at2759"/>
<evidence type="ECO:0000256" key="1">
    <source>
        <dbReference type="SAM" id="MobiDB-lite"/>
    </source>
</evidence>
<dbReference type="Proteomes" id="UP001063166">
    <property type="component" value="Unassembled WGS sequence"/>
</dbReference>
<name>A0A9P3PEC7_LYOSH</name>
<feature type="compositionally biased region" description="Acidic residues" evidence="1">
    <location>
        <begin position="75"/>
        <end position="89"/>
    </location>
</feature>
<evidence type="ECO:0000313" key="3">
    <source>
        <dbReference type="Proteomes" id="UP001063166"/>
    </source>
</evidence>
<accession>A0A9P3PEC7</accession>
<feature type="compositionally biased region" description="Polar residues" evidence="1">
    <location>
        <begin position="92"/>
        <end position="103"/>
    </location>
</feature>
<feature type="compositionally biased region" description="Basic and acidic residues" evidence="1">
    <location>
        <begin position="317"/>
        <end position="333"/>
    </location>
</feature>
<feature type="region of interest" description="Disordered" evidence="1">
    <location>
        <begin position="790"/>
        <end position="810"/>
    </location>
</feature>
<sequence>MAARATRSAAFRSTRSNTKTVEDIPLPPRRKAPQRGKTKKTLEPEEEVEPEEEGDPAARTPSKTKRQSKRRLEAGDAEAENEPEEEPESEWFQLNVSITTNDSTSRRAAGSRPLVLRRVHEPEEEHQPEEDSAEEEEPPIVKPSKKQAATDVSGEEDEADQELNVSESADGVDTAGATSNDAAQRHADANIEDPRRDLVSKVAGGRPNPTPRVAGSAPANPDDTFVSSRMGFRRSPVPQAPPVPPPRTSHIPRPPSTACDDGDDETSVPRPRASRFPGNPPPTNNTPDSQALASPPRHPTPIDSEPSGSDFEETELEKERQLARVPEHRRAMNQEEQDAEDEEAMEQELQLMRERRRSSGGRADGDDSSGGLSSGLENTRRKKKRRSKPKGKGKGRAVEEDHEGHDEDGHSFKPGPIPDVAKDAAFTAHAEYQRRMAEIAGQYQKPVLSLYQLVGQSVPTPRHEVNRWNAFQAWYGVHGSKKKEKGTKASERARVLADEYEKYLKDDLGEDWEDPDREAECMEPVVEWFKDRTADYAPNMKADGKFGKVMASVAEKFIQSSAQAYELYGVHVFGFIINTDVDEYGIPNSMAWGGTQAYEQLRSQHKATIATQLADYQAMFRVEEMRLKGLEVAGELFAVSRKLNPGEKDRDGDRRIFSMYLRSDLGKILHARGTHTLEACKQIKVPWVGWADFAYKEKIRIINWPPSARAPSSGFDLHSKNDGIPHRHMKASNTARLDPDDESAIMIVEWSLEQKALRIDDPELADVPLVLNTNGRAVLLVSDSTKYQTSIAGQSKSKKKPGLLRRPPEDVRPRPMSLAVLIYGVINLACALPLLPILLDVDTLTPTLALARGGSVLTLAHGEIVPAHIHGEIIPTPSHGDIVRAPFQGETAPPHGVTAQVPALSPTHAGTVPTPTLSLTHAGTVPAPAPSLIHAGTVPAPAPLQLGVTFLGEGKTIETLRNTGVVIEIVLMTGPPRNGSFIMTGVLSAPRSLFLHARIIRRMLPQVHLAFRHPMSIRSQRGGE</sequence>
<feature type="compositionally biased region" description="Acidic residues" evidence="1">
    <location>
        <begin position="335"/>
        <end position="346"/>
    </location>
</feature>
<dbReference type="AlphaFoldDB" id="A0A9P3PEC7"/>
<feature type="compositionally biased region" description="Acidic residues" evidence="1">
    <location>
        <begin position="126"/>
        <end position="138"/>
    </location>
</feature>
<organism evidence="2 3">
    <name type="scientific">Lyophyllum shimeji</name>
    <name type="common">Hon-shimeji</name>
    <name type="synonym">Tricholoma shimeji</name>
    <dbReference type="NCBI Taxonomy" id="47721"/>
    <lineage>
        <taxon>Eukaryota</taxon>
        <taxon>Fungi</taxon>
        <taxon>Dikarya</taxon>
        <taxon>Basidiomycota</taxon>
        <taxon>Agaricomycotina</taxon>
        <taxon>Agaricomycetes</taxon>
        <taxon>Agaricomycetidae</taxon>
        <taxon>Agaricales</taxon>
        <taxon>Tricholomatineae</taxon>
        <taxon>Lyophyllaceae</taxon>
        <taxon>Lyophyllum</taxon>
    </lineage>
</organism>
<gene>
    <name evidence="2" type="ORF">LshimejAT787_0112560</name>
</gene>
<feature type="compositionally biased region" description="Acidic residues" evidence="1">
    <location>
        <begin position="44"/>
        <end position="55"/>
    </location>
</feature>
<feature type="compositionally biased region" description="Pro residues" evidence="1">
    <location>
        <begin position="238"/>
        <end position="255"/>
    </location>
</feature>
<feature type="compositionally biased region" description="Basic residues" evidence="1">
    <location>
        <begin position="28"/>
        <end position="39"/>
    </location>
</feature>
<comment type="caution">
    <text evidence="2">The sequence shown here is derived from an EMBL/GenBank/DDBJ whole genome shotgun (WGS) entry which is preliminary data.</text>
</comment>
<feature type="compositionally biased region" description="Basic residues" evidence="1">
    <location>
        <begin position="380"/>
        <end position="395"/>
    </location>
</feature>
<reference evidence="2" key="1">
    <citation type="submission" date="2022-07" db="EMBL/GenBank/DDBJ databases">
        <title>The genome of Lyophyllum shimeji provides insight into the initial evolution of ectomycorrhizal fungal genome.</title>
        <authorList>
            <person name="Kobayashi Y."/>
            <person name="Shibata T."/>
            <person name="Hirakawa H."/>
            <person name="Shigenobu S."/>
            <person name="Nishiyama T."/>
            <person name="Yamada A."/>
            <person name="Hasebe M."/>
            <person name="Kawaguchi M."/>
        </authorList>
    </citation>
    <scope>NUCLEOTIDE SEQUENCE</scope>
    <source>
        <strain evidence="2">AT787</strain>
    </source>
</reference>
<protein>
    <submittedName>
        <fullName evidence="2">Uncharacterized protein</fullName>
    </submittedName>
</protein>
<evidence type="ECO:0000313" key="2">
    <source>
        <dbReference type="EMBL" id="GLB34372.1"/>
    </source>
</evidence>
<feature type="compositionally biased region" description="Low complexity" evidence="1">
    <location>
        <begin position="1"/>
        <end position="18"/>
    </location>
</feature>
<dbReference type="EMBL" id="BRPK01000001">
    <property type="protein sequence ID" value="GLB34372.1"/>
    <property type="molecule type" value="Genomic_DNA"/>
</dbReference>
<keyword evidence="3" id="KW-1185">Reference proteome</keyword>
<feature type="compositionally biased region" description="Basic and acidic residues" evidence="1">
    <location>
        <begin position="396"/>
        <end position="411"/>
    </location>
</feature>